<dbReference type="InterPro" id="IPR043136">
    <property type="entry name" value="B30.2/SPRY_sf"/>
</dbReference>
<dbReference type="CDD" id="cd16594">
    <property type="entry name" value="RING-HC_TRIM7-like_C-IV"/>
    <property type="match status" value="1"/>
</dbReference>
<keyword evidence="4" id="KW-0479">Metal-binding</keyword>
<dbReference type="GO" id="GO:0005737">
    <property type="term" value="C:cytoplasm"/>
    <property type="evidence" value="ECO:0007669"/>
    <property type="project" value="UniProtKB-SubCell"/>
</dbReference>
<dbReference type="SMART" id="SM00589">
    <property type="entry name" value="PRY"/>
    <property type="match status" value="1"/>
</dbReference>
<keyword evidence="5 7" id="KW-0863">Zinc-finger</keyword>
<dbReference type="AlphaFoldDB" id="A0AAY4EQ61"/>
<dbReference type="Proteomes" id="UP000694580">
    <property type="component" value="Chromosome 18"/>
</dbReference>
<evidence type="ECO:0000259" key="9">
    <source>
        <dbReference type="PROSITE" id="PS50089"/>
    </source>
</evidence>
<evidence type="ECO:0000259" key="10">
    <source>
        <dbReference type="PROSITE" id="PS50188"/>
    </source>
</evidence>
<dbReference type="PRINTS" id="PR01407">
    <property type="entry name" value="BUTYPHLNCDUF"/>
</dbReference>
<dbReference type="SMART" id="SM00184">
    <property type="entry name" value="RING"/>
    <property type="match status" value="1"/>
</dbReference>
<dbReference type="GO" id="GO:0008270">
    <property type="term" value="F:zinc ion binding"/>
    <property type="evidence" value="ECO:0007669"/>
    <property type="project" value="UniProtKB-KW"/>
</dbReference>
<accession>A0AAY4EQ61</accession>
<evidence type="ECO:0000256" key="6">
    <source>
        <dbReference type="ARBA" id="ARBA00022833"/>
    </source>
</evidence>
<dbReference type="InterPro" id="IPR006574">
    <property type="entry name" value="PRY"/>
</dbReference>
<dbReference type="InterPro" id="IPR013320">
    <property type="entry name" value="ConA-like_dom_sf"/>
</dbReference>
<dbReference type="Pfam" id="PF13765">
    <property type="entry name" value="PRY"/>
    <property type="match status" value="1"/>
</dbReference>
<dbReference type="GeneTree" id="ENSGT00940000164374"/>
<dbReference type="InterPro" id="IPR001841">
    <property type="entry name" value="Znf_RING"/>
</dbReference>
<keyword evidence="8" id="KW-0175">Coiled coil</keyword>
<comment type="subcellular location">
    <subcellularLocation>
        <location evidence="1">Cytoplasm</location>
    </subcellularLocation>
</comment>
<dbReference type="InterPro" id="IPR013083">
    <property type="entry name" value="Znf_RING/FYVE/PHD"/>
</dbReference>
<reference evidence="11 12" key="1">
    <citation type="submission" date="2020-06" db="EMBL/GenBank/DDBJ databases">
        <authorList>
            <consortium name="Wellcome Sanger Institute Data Sharing"/>
        </authorList>
    </citation>
    <scope>NUCLEOTIDE SEQUENCE [LARGE SCALE GENOMIC DNA]</scope>
</reference>
<dbReference type="Gene3D" id="3.30.40.10">
    <property type="entry name" value="Zinc/RING finger domain, C3HC4 (zinc finger)"/>
    <property type="match status" value="1"/>
</dbReference>
<dbReference type="PROSITE" id="PS50089">
    <property type="entry name" value="ZF_RING_2"/>
    <property type="match status" value="1"/>
</dbReference>
<reference evidence="11" key="2">
    <citation type="submission" date="2025-08" db="UniProtKB">
        <authorList>
            <consortium name="Ensembl"/>
        </authorList>
    </citation>
    <scope>IDENTIFICATION</scope>
</reference>
<evidence type="ECO:0000256" key="8">
    <source>
        <dbReference type="SAM" id="Coils"/>
    </source>
</evidence>
<dbReference type="Pfam" id="PF00097">
    <property type="entry name" value="zf-C3HC4"/>
    <property type="match status" value="1"/>
</dbReference>
<evidence type="ECO:0000256" key="7">
    <source>
        <dbReference type="PROSITE-ProRule" id="PRU00175"/>
    </source>
</evidence>
<dbReference type="Gene3D" id="2.60.120.920">
    <property type="match status" value="1"/>
</dbReference>
<evidence type="ECO:0000256" key="4">
    <source>
        <dbReference type="ARBA" id="ARBA00022723"/>
    </source>
</evidence>
<feature type="coiled-coil region" evidence="8">
    <location>
        <begin position="112"/>
        <end position="197"/>
    </location>
</feature>
<dbReference type="SUPFAM" id="SSF57850">
    <property type="entry name" value="RING/U-box"/>
    <property type="match status" value="1"/>
</dbReference>
<dbReference type="FunFam" id="2.60.120.920:FF:000004">
    <property type="entry name" value="Butyrophilin subfamily 1 member A1"/>
    <property type="match status" value="1"/>
</dbReference>
<dbReference type="RefSeq" id="XP_028816020.1">
    <property type="nucleotide sequence ID" value="XM_028960187.1"/>
</dbReference>
<protein>
    <recommendedName>
        <fullName evidence="13">Zinc-binding protein A33-like</fullName>
    </recommendedName>
</protein>
<dbReference type="InterPro" id="IPR017907">
    <property type="entry name" value="Znf_RING_CS"/>
</dbReference>
<gene>
    <name evidence="11" type="primary">trim105</name>
</gene>
<keyword evidence="12" id="KW-1185">Reference proteome</keyword>
<dbReference type="InterPro" id="IPR003879">
    <property type="entry name" value="Butyrophylin_SPRY"/>
</dbReference>
<dbReference type="Ensembl" id="ENSDCDT00010070054.1">
    <property type="protein sequence ID" value="ENSDCDP00010059341.1"/>
    <property type="gene ID" value="ENSDCDG00010033186.1"/>
</dbReference>
<dbReference type="InterPro" id="IPR001870">
    <property type="entry name" value="B30.2/SPRY"/>
</dbReference>
<evidence type="ECO:0000256" key="5">
    <source>
        <dbReference type="ARBA" id="ARBA00022771"/>
    </source>
</evidence>
<reference evidence="11" key="3">
    <citation type="submission" date="2025-09" db="UniProtKB">
        <authorList>
            <consortium name="Ensembl"/>
        </authorList>
    </citation>
    <scope>IDENTIFICATION</scope>
</reference>
<dbReference type="Pfam" id="PF00622">
    <property type="entry name" value="SPRY"/>
    <property type="match status" value="1"/>
</dbReference>
<dbReference type="PROSITE" id="PS50188">
    <property type="entry name" value="B302_SPRY"/>
    <property type="match status" value="1"/>
</dbReference>
<evidence type="ECO:0000256" key="3">
    <source>
        <dbReference type="ARBA" id="ARBA00022490"/>
    </source>
</evidence>
<feature type="domain" description="RING-type" evidence="9">
    <location>
        <begin position="16"/>
        <end position="57"/>
    </location>
</feature>
<comment type="similarity">
    <text evidence="2">Belongs to the TRIM/RBCC family.</text>
</comment>
<name>A0AAY4EQ61_9TELE</name>
<evidence type="ECO:0000313" key="11">
    <source>
        <dbReference type="Ensembl" id="ENSDCDP00010059341.1"/>
    </source>
</evidence>
<organism evidence="11 12">
    <name type="scientific">Denticeps clupeoides</name>
    <name type="common">denticle herring</name>
    <dbReference type="NCBI Taxonomy" id="299321"/>
    <lineage>
        <taxon>Eukaryota</taxon>
        <taxon>Metazoa</taxon>
        <taxon>Chordata</taxon>
        <taxon>Craniata</taxon>
        <taxon>Vertebrata</taxon>
        <taxon>Euteleostomi</taxon>
        <taxon>Actinopterygii</taxon>
        <taxon>Neopterygii</taxon>
        <taxon>Teleostei</taxon>
        <taxon>Clupei</taxon>
        <taxon>Clupeiformes</taxon>
        <taxon>Denticipitoidei</taxon>
        <taxon>Denticipitidae</taxon>
        <taxon>Denticeps</taxon>
    </lineage>
</organism>
<dbReference type="InterPro" id="IPR050143">
    <property type="entry name" value="TRIM/RBCC"/>
</dbReference>
<evidence type="ECO:0000256" key="2">
    <source>
        <dbReference type="ARBA" id="ARBA00008518"/>
    </source>
</evidence>
<dbReference type="SMART" id="SM00449">
    <property type="entry name" value="SPRY"/>
    <property type="match status" value="1"/>
</dbReference>
<proteinExistence type="inferred from homology"/>
<evidence type="ECO:0008006" key="13">
    <source>
        <dbReference type="Google" id="ProtNLM"/>
    </source>
</evidence>
<dbReference type="GeneID" id="114768089"/>
<keyword evidence="6" id="KW-0862">Zinc</keyword>
<dbReference type="InterPro" id="IPR003877">
    <property type="entry name" value="SPRY_dom"/>
</dbReference>
<dbReference type="InterPro" id="IPR018957">
    <property type="entry name" value="Znf_C3HC4_RING-type"/>
</dbReference>
<evidence type="ECO:0000256" key="1">
    <source>
        <dbReference type="ARBA" id="ARBA00004496"/>
    </source>
</evidence>
<dbReference type="PANTHER" id="PTHR24103">
    <property type="entry name" value="E3 UBIQUITIN-PROTEIN LIGASE TRIM"/>
    <property type="match status" value="1"/>
</dbReference>
<sequence>MASGGRPASLREDLTCAICCDLFRDPVMLACMHHFCRACIDTYWRSIRGPVPCPQCRQEFPSRHFQANYLVAGLVEKVRANSSDGYVKNVEKQVKDSLESHRSKVMDYVQMIHRDKEQVESLKRVGAELQERIHGDFQALHSFLQDEEESILEELRREQEENVEEFQLHVVTLENAVKQLEQDMHVLQQQVNIMDSSVLAELPEVISRRPSLQVSKGPQFDMKDFCSKYISPLQYTTWRKMFFVLKPGPASFTLDEDTAHPSLSLSQDKTTVTEHPKRFPYPPNPRRFIQCVNVLGAQGFQSGRHYWEVEVGSKLKWDVSVALETVDRRARVKLCPENGYWTLRLRNGSQCSAGTQPWTPLRTVSVPRRIGVFVDFEDRRVSFYNADSMSLLWSFSNGPRGKTFPFISTCISALGEKPQPIRFLHHS</sequence>
<dbReference type="PROSITE" id="PS00518">
    <property type="entry name" value="ZF_RING_1"/>
    <property type="match status" value="1"/>
</dbReference>
<dbReference type="SUPFAM" id="SSF49899">
    <property type="entry name" value="Concanavalin A-like lectins/glucanases"/>
    <property type="match status" value="1"/>
</dbReference>
<keyword evidence="3" id="KW-0963">Cytoplasm</keyword>
<feature type="domain" description="B30.2/SPRY" evidence="10">
    <location>
        <begin position="232"/>
        <end position="427"/>
    </location>
</feature>
<evidence type="ECO:0000313" key="12">
    <source>
        <dbReference type="Proteomes" id="UP000694580"/>
    </source>
</evidence>